<organism evidence="2 3">
    <name type="scientific">Halarchaeum grantii</name>
    <dbReference type="NCBI Taxonomy" id="1193105"/>
    <lineage>
        <taxon>Archaea</taxon>
        <taxon>Methanobacteriati</taxon>
        <taxon>Methanobacteriota</taxon>
        <taxon>Stenosarchaea group</taxon>
        <taxon>Halobacteria</taxon>
        <taxon>Halobacteriales</taxon>
        <taxon>Halobacteriaceae</taxon>
    </lineage>
</organism>
<proteinExistence type="predicted"/>
<sequence>MIFSWFMAKIARLSGHSDWIELDFVERERTPSELMELGIRLHLSGLSLSNTVSELEKFGVERSRKAVHDWVQKADLQLATDASPDHVALDETVIRINGEQFWLYAAVEPETNEFLHLRLFTTTTTALTQKFLRELREKHDVKDAVFLVDSAQHLATALHREGLRFQTVRHGNRNAIERVFREIKRRTSSFSNSFSHVNPETAETWLQAFAVWWNSPN</sequence>
<dbReference type="Pfam" id="PF13610">
    <property type="entry name" value="DDE_Tnp_IS240"/>
    <property type="match status" value="1"/>
</dbReference>
<dbReference type="InterPro" id="IPR047930">
    <property type="entry name" value="Transpos_IS6"/>
</dbReference>
<dbReference type="AlphaFoldDB" id="A0A830F176"/>
<evidence type="ECO:0000259" key="1">
    <source>
        <dbReference type="Pfam" id="PF13610"/>
    </source>
</evidence>
<dbReference type="InterPro" id="IPR012337">
    <property type="entry name" value="RNaseH-like_sf"/>
</dbReference>
<feature type="domain" description="DDE" evidence="1">
    <location>
        <begin position="87"/>
        <end position="191"/>
    </location>
</feature>
<name>A0A830F176_9EURY</name>
<keyword evidence="3" id="KW-1185">Reference proteome</keyword>
<dbReference type="Proteomes" id="UP000628840">
    <property type="component" value="Unassembled WGS sequence"/>
</dbReference>
<dbReference type="EMBL" id="BMPF01000009">
    <property type="protein sequence ID" value="GGL45049.1"/>
    <property type="molecule type" value="Genomic_DNA"/>
</dbReference>
<evidence type="ECO:0000313" key="2">
    <source>
        <dbReference type="EMBL" id="GGL45049.1"/>
    </source>
</evidence>
<gene>
    <name evidence="2" type="ORF">GCM10009037_30580</name>
</gene>
<evidence type="ECO:0000313" key="3">
    <source>
        <dbReference type="Proteomes" id="UP000628840"/>
    </source>
</evidence>
<accession>A0A830F176</accession>
<protein>
    <submittedName>
        <fullName evidence="2">IS6 family transposase</fullName>
    </submittedName>
</protein>
<dbReference type="InterPro" id="IPR032874">
    <property type="entry name" value="DDE_dom"/>
</dbReference>
<dbReference type="NCBIfam" id="NF033587">
    <property type="entry name" value="transpos_IS6"/>
    <property type="match status" value="1"/>
</dbReference>
<dbReference type="SUPFAM" id="SSF53098">
    <property type="entry name" value="Ribonuclease H-like"/>
    <property type="match status" value="1"/>
</dbReference>
<reference evidence="2 3" key="1">
    <citation type="journal article" date="2019" name="Int. J. Syst. Evol. Microbiol.">
        <title>The Global Catalogue of Microorganisms (GCM) 10K type strain sequencing project: providing services to taxonomists for standard genome sequencing and annotation.</title>
        <authorList>
            <consortium name="The Broad Institute Genomics Platform"/>
            <consortium name="The Broad Institute Genome Sequencing Center for Infectious Disease"/>
            <person name="Wu L."/>
            <person name="Ma J."/>
        </authorList>
    </citation>
    <scope>NUCLEOTIDE SEQUENCE [LARGE SCALE GENOMIC DNA]</scope>
    <source>
        <strain evidence="2 3">JCM 19585</strain>
    </source>
</reference>
<comment type="caution">
    <text evidence="2">The sequence shown here is derived from an EMBL/GenBank/DDBJ whole genome shotgun (WGS) entry which is preliminary data.</text>
</comment>
<dbReference type="PANTHER" id="PTHR39967">
    <property type="match status" value="1"/>
</dbReference>
<dbReference type="PANTHER" id="PTHR39967:SF1">
    <property type="entry name" value="ISH14-TYPE TRANSPOSASE HSIRS44"/>
    <property type="match status" value="1"/>
</dbReference>